<keyword evidence="2" id="KW-1185">Reference proteome</keyword>
<proteinExistence type="predicted"/>
<sequence>MTWKQNLGYCDCNPGLFKSIKGECIAAEENRLQWKGDFGDCTNNIRKRAIREVTPTDTGATEAPWFGRTVNSWRVTEKCGNDQPDFCLDWFAEFNVDSGVCECIEGYEDSIDGCTPWANGDDAAGQAIMDEILRRLRFIENDGSLNSINQKRLAAFERFFSIMEQKALQKARSGCGNRSRNMHGSILDENISMYQAFQTCLAKGDGNHNAIRELVYLYNQWQQAYIWNCQNSGYGKDPQDTTDATGTVCTSVNKKKSFKCRIQYHFDILYSRVFKERPLEW</sequence>
<dbReference type="Proteomes" id="UP000001307">
    <property type="component" value="Unassembled WGS sequence"/>
</dbReference>
<dbReference type="AlphaFoldDB" id="E4WUD8"/>
<dbReference type="OrthoDB" id="10402988at2759"/>
<reference evidence="1" key="1">
    <citation type="journal article" date="2010" name="Science">
        <title>Plasticity of animal genome architecture unmasked by rapid evolution of a pelagic tunicate.</title>
        <authorList>
            <person name="Denoeud F."/>
            <person name="Henriet S."/>
            <person name="Mungpakdee S."/>
            <person name="Aury J.M."/>
            <person name="Da Silva C."/>
            <person name="Brinkmann H."/>
            <person name="Mikhaleva J."/>
            <person name="Olsen L.C."/>
            <person name="Jubin C."/>
            <person name="Canestro C."/>
            <person name="Bouquet J.M."/>
            <person name="Danks G."/>
            <person name="Poulain J."/>
            <person name="Campsteijn C."/>
            <person name="Adamski M."/>
            <person name="Cross I."/>
            <person name="Yadetie F."/>
            <person name="Muffato M."/>
            <person name="Louis A."/>
            <person name="Butcher S."/>
            <person name="Tsagkogeorga G."/>
            <person name="Konrad A."/>
            <person name="Singh S."/>
            <person name="Jensen M.F."/>
            <person name="Cong E.H."/>
            <person name="Eikeseth-Otteraa H."/>
            <person name="Noel B."/>
            <person name="Anthouard V."/>
            <person name="Porcel B.M."/>
            <person name="Kachouri-Lafond R."/>
            <person name="Nishino A."/>
            <person name="Ugolini M."/>
            <person name="Chourrout P."/>
            <person name="Nishida H."/>
            <person name="Aasland R."/>
            <person name="Huzurbazar S."/>
            <person name="Westhof E."/>
            <person name="Delsuc F."/>
            <person name="Lehrach H."/>
            <person name="Reinhardt R."/>
            <person name="Weissenbach J."/>
            <person name="Roy S.W."/>
            <person name="Artiguenave F."/>
            <person name="Postlethwait J.H."/>
            <person name="Manak J.R."/>
            <person name="Thompson E.M."/>
            <person name="Jaillon O."/>
            <person name="Du Pasquier L."/>
            <person name="Boudinot P."/>
            <person name="Liberles D.A."/>
            <person name="Volff J.N."/>
            <person name="Philippe H."/>
            <person name="Lenhard B."/>
            <person name="Roest Crollius H."/>
            <person name="Wincker P."/>
            <person name="Chourrout D."/>
        </authorList>
    </citation>
    <scope>NUCLEOTIDE SEQUENCE [LARGE SCALE GENOMIC DNA]</scope>
</reference>
<organism evidence="1">
    <name type="scientific">Oikopleura dioica</name>
    <name type="common">Tunicate</name>
    <dbReference type="NCBI Taxonomy" id="34765"/>
    <lineage>
        <taxon>Eukaryota</taxon>
        <taxon>Metazoa</taxon>
        <taxon>Chordata</taxon>
        <taxon>Tunicata</taxon>
        <taxon>Appendicularia</taxon>
        <taxon>Copelata</taxon>
        <taxon>Oikopleuridae</taxon>
        <taxon>Oikopleura</taxon>
    </lineage>
</organism>
<accession>E4WUD8</accession>
<protein>
    <submittedName>
        <fullName evidence="1">Uncharacterized protein</fullName>
    </submittedName>
</protein>
<dbReference type="InParanoid" id="E4WUD8"/>
<name>E4WUD8_OIKDI</name>
<dbReference type="EMBL" id="FN653016">
    <property type="protein sequence ID" value="CBY07143.1"/>
    <property type="molecule type" value="Genomic_DNA"/>
</dbReference>
<gene>
    <name evidence="1" type="ORF">GSOID_T00006230001</name>
</gene>
<evidence type="ECO:0000313" key="1">
    <source>
        <dbReference type="EMBL" id="CBY07143.1"/>
    </source>
</evidence>
<evidence type="ECO:0000313" key="2">
    <source>
        <dbReference type="Proteomes" id="UP000001307"/>
    </source>
</evidence>